<evidence type="ECO:0000313" key="8">
    <source>
        <dbReference type="Proteomes" id="UP000000759"/>
    </source>
</evidence>
<evidence type="ECO:0000256" key="5">
    <source>
        <dbReference type="ARBA" id="ARBA00023136"/>
    </source>
</evidence>
<feature type="transmembrane region" description="Helical" evidence="6">
    <location>
        <begin position="243"/>
        <end position="265"/>
    </location>
</feature>
<evidence type="ECO:0000256" key="1">
    <source>
        <dbReference type="ARBA" id="ARBA00004127"/>
    </source>
</evidence>
<feature type="transmembrane region" description="Helical" evidence="6">
    <location>
        <begin position="51"/>
        <end position="73"/>
    </location>
</feature>
<evidence type="ECO:0000256" key="6">
    <source>
        <dbReference type="SAM" id="Phobius"/>
    </source>
</evidence>
<dbReference type="EMBL" id="CM000615">
    <property type="protein sequence ID" value="EEC46972.1"/>
    <property type="molecule type" value="Genomic_DNA"/>
</dbReference>
<accession>B7G3B4</accession>
<proteinExistence type="inferred from homology"/>
<organism evidence="7 8">
    <name type="scientific">Phaeodactylum tricornutum (strain CCAP 1055/1)</name>
    <dbReference type="NCBI Taxonomy" id="556484"/>
    <lineage>
        <taxon>Eukaryota</taxon>
        <taxon>Sar</taxon>
        <taxon>Stramenopiles</taxon>
        <taxon>Ochrophyta</taxon>
        <taxon>Bacillariophyta</taxon>
        <taxon>Bacillariophyceae</taxon>
        <taxon>Bacillariophycidae</taxon>
        <taxon>Naviculales</taxon>
        <taxon>Phaeodactylaceae</taxon>
        <taxon>Phaeodactylum</taxon>
    </lineage>
</organism>
<dbReference type="GO" id="GO:0005384">
    <property type="term" value="F:manganese ion transmembrane transporter activity"/>
    <property type="evidence" value="ECO:0007669"/>
    <property type="project" value="InterPro"/>
</dbReference>
<gene>
    <name evidence="7" type="ORF">PHATRDRAFT_37632</name>
</gene>
<dbReference type="OrthoDB" id="45781at2759"/>
<dbReference type="InParanoid" id="B7G3B4"/>
<dbReference type="KEGG" id="pti:PHATRDRAFT_37632"/>
<reference evidence="8" key="2">
    <citation type="submission" date="2008-08" db="EMBL/GenBank/DDBJ databases">
        <authorList>
            <consortium name="Diatom Consortium"/>
            <person name="Grigoriev I."/>
            <person name="Grimwood J."/>
            <person name="Kuo A."/>
            <person name="Otillar R.P."/>
            <person name="Salamov A."/>
            <person name="Detter J.C."/>
            <person name="Lindquist E."/>
            <person name="Shapiro H."/>
            <person name="Lucas S."/>
            <person name="Glavina del Rio T."/>
            <person name="Pitluck S."/>
            <person name="Rokhsar D."/>
            <person name="Bowler C."/>
        </authorList>
    </citation>
    <scope>GENOME REANNOTATION</scope>
    <source>
        <strain evidence="8">CCAP 1055/1</strain>
    </source>
</reference>
<evidence type="ECO:0000256" key="2">
    <source>
        <dbReference type="ARBA" id="ARBA00007049"/>
    </source>
</evidence>
<dbReference type="RefSeq" id="XP_002181758.1">
    <property type="nucleotide sequence ID" value="XM_002181722.1"/>
</dbReference>
<evidence type="ECO:0000256" key="3">
    <source>
        <dbReference type="ARBA" id="ARBA00022692"/>
    </source>
</evidence>
<comment type="subcellular location">
    <subcellularLocation>
        <location evidence="1">Endomembrane system</location>
        <topology evidence="1">Multi-pass membrane protein</topology>
    </subcellularLocation>
</comment>
<dbReference type="GO" id="GO:0030026">
    <property type="term" value="P:intracellular manganese ion homeostasis"/>
    <property type="evidence" value="ECO:0007669"/>
    <property type="project" value="InterPro"/>
</dbReference>
<dbReference type="eggNOG" id="KOG4473">
    <property type="taxonomic scope" value="Eukaryota"/>
</dbReference>
<keyword evidence="4 6" id="KW-1133">Transmembrane helix</keyword>
<reference evidence="7 8" key="1">
    <citation type="journal article" date="2008" name="Nature">
        <title>The Phaeodactylum genome reveals the evolutionary history of diatom genomes.</title>
        <authorList>
            <person name="Bowler C."/>
            <person name="Allen A.E."/>
            <person name="Badger J.H."/>
            <person name="Grimwood J."/>
            <person name="Jabbari K."/>
            <person name="Kuo A."/>
            <person name="Maheswari U."/>
            <person name="Martens C."/>
            <person name="Maumus F."/>
            <person name="Otillar R.P."/>
            <person name="Rayko E."/>
            <person name="Salamov A."/>
            <person name="Vandepoele K."/>
            <person name="Beszteri B."/>
            <person name="Gruber A."/>
            <person name="Heijde M."/>
            <person name="Katinka M."/>
            <person name="Mock T."/>
            <person name="Valentin K."/>
            <person name="Verret F."/>
            <person name="Berges J.A."/>
            <person name="Brownlee C."/>
            <person name="Cadoret J.P."/>
            <person name="Chiovitti A."/>
            <person name="Choi C.J."/>
            <person name="Coesel S."/>
            <person name="De Martino A."/>
            <person name="Detter J.C."/>
            <person name="Durkin C."/>
            <person name="Falciatore A."/>
            <person name="Fournet J."/>
            <person name="Haruta M."/>
            <person name="Huysman M.J."/>
            <person name="Jenkins B.D."/>
            <person name="Jiroutova K."/>
            <person name="Jorgensen R.E."/>
            <person name="Joubert Y."/>
            <person name="Kaplan A."/>
            <person name="Kroger N."/>
            <person name="Kroth P.G."/>
            <person name="La Roche J."/>
            <person name="Lindquist E."/>
            <person name="Lommer M."/>
            <person name="Martin-Jezequel V."/>
            <person name="Lopez P.J."/>
            <person name="Lucas S."/>
            <person name="Mangogna M."/>
            <person name="McGinnis K."/>
            <person name="Medlin L.K."/>
            <person name="Montsant A."/>
            <person name="Oudot-Le Secq M.P."/>
            <person name="Napoli C."/>
            <person name="Obornik M."/>
            <person name="Parker M.S."/>
            <person name="Petit J.L."/>
            <person name="Porcel B.M."/>
            <person name="Poulsen N."/>
            <person name="Robison M."/>
            <person name="Rychlewski L."/>
            <person name="Rynearson T.A."/>
            <person name="Schmutz J."/>
            <person name="Shapiro H."/>
            <person name="Siaut M."/>
            <person name="Stanley M."/>
            <person name="Sussman M.R."/>
            <person name="Taylor A.R."/>
            <person name="Vardi A."/>
            <person name="von Dassow P."/>
            <person name="Vyverman W."/>
            <person name="Willis A."/>
            <person name="Wyrwicz L.S."/>
            <person name="Rokhsar D.S."/>
            <person name="Weissenbach J."/>
            <person name="Armbrust E.V."/>
            <person name="Green B.R."/>
            <person name="Van de Peer Y."/>
            <person name="Grigoriev I.V."/>
        </authorList>
    </citation>
    <scope>NUCLEOTIDE SEQUENCE [LARGE SCALE GENOMIC DNA]</scope>
    <source>
        <strain evidence="7 8">CCAP 1055/1</strain>
    </source>
</reference>
<name>B7G3B4_PHATC</name>
<keyword evidence="8" id="KW-1185">Reference proteome</keyword>
<dbReference type="Proteomes" id="UP000000759">
    <property type="component" value="Chromosome 13"/>
</dbReference>
<evidence type="ECO:0000313" key="7">
    <source>
        <dbReference type="EMBL" id="EEC46972.1"/>
    </source>
</evidence>
<dbReference type="GO" id="GO:0012505">
    <property type="term" value="C:endomembrane system"/>
    <property type="evidence" value="ECO:0007669"/>
    <property type="project" value="UniProtKB-SubCell"/>
</dbReference>
<evidence type="ECO:0000256" key="4">
    <source>
        <dbReference type="ARBA" id="ARBA00022989"/>
    </source>
</evidence>
<dbReference type="HOGENOM" id="CLU_904514_0_0_1"/>
<comment type="similarity">
    <text evidence="2">Belongs to the CCC1 family.</text>
</comment>
<dbReference type="InterPro" id="IPR008217">
    <property type="entry name" value="Ccc1_fam"/>
</dbReference>
<dbReference type="Pfam" id="PF01988">
    <property type="entry name" value="VIT1"/>
    <property type="match status" value="1"/>
</dbReference>
<dbReference type="GeneID" id="7202553"/>
<keyword evidence="5 6" id="KW-0472">Membrane</keyword>
<dbReference type="PANTHER" id="PTHR31851">
    <property type="entry name" value="FE(2+)/MN(2+) TRANSPORTER PCL1"/>
    <property type="match status" value="1"/>
</dbReference>
<feature type="transmembrane region" description="Helical" evidence="6">
    <location>
        <begin position="79"/>
        <end position="101"/>
    </location>
</feature>
<feature type="transmembrane region" description="Helical" evidence="6">
    <location>
        <begin position="210"/>
        <end position="231"/>
    </location>
</feature>
<sequence>MINSPIAANFEGNTKYESLPPRDCQGYDGDLGKNGRKLQHLGDNRQYWRDMILGVNDGIISTFLLVAGVAGGGLTSRDILLTSVSGALAGAVSMCAGEYIATKSQNEVIHGELALEKFHVERYRDEELDELGELLDLIGISKDQRTLRKLIHEHYGRNPEALLQIMSALEFGVIDKEERSPIRAGLFSCALFAIGSLPSVLPFACCGENPTMGLIVATGLTIVALMIVGAVKTWATRTNWVSAALENLIIAGFGGGLAYLVGILFDQLVKV</sequence>
<dbReference type="PaxDb" id="2850-Phatr37632"/>
<feature type="transmembrane region" description="Helical" evidence="6">
    <location>
        <begin position="184"/>
        <end position="204"/>
    </location>
</feature>
<keyword evidence="3 6" id="KW-0812">Transmembrane</keyword>
<protein>
    <submittedName>
        <fullName evidence="7">Uncharacterized protein</fullName>
    </submittedName>
</protein>
<dbReference type="AlphaFoldDB" id="B7G3B4"/>